<proteinExistence type="predicted"/>
<dbReference type="SUPFAM" id="SSF51735">
    <property type="entry name" value="NAD(P)-binding Rossmann-fold domains"/>
    <property type="match status" value="1"/>
</dbReference>
<organism evidence="2 3">
    <name type="scientific">Taphrina deformans (strain PYCC 5710 / ATCC 11124 / CBS 356.35 / IMI 108563 / JCM 9778 / NBRC 8474)</name>
    <name type="common">Peach leaf curl fungus</name>
    <name type="synonym">Lalaria deformans</name>
    <dbReference type="NCBI Taxonomy" id="1097556"/>
    <lineage>
        <taxon>Eukaryota</taxon>
        <taxon>Fungi</taxon>
        <taxon>Dikarya</taxon>
        <taxon>Ascomycota</taxon>
        <taxon>Taphrinomycotina</taxon>
        <taxon>Taphrinomycetes</taxon>
        <taxon>Taphrinales</taxon>
        <taxon>Taphrinaceae</taxon>
        <taxon>Taphrina</taxon>
    </lineage>
</organism>
<dbReference type="PANTHER" id="PTHR43157">
    <property type="entry name" value="PHOSPHATIDYLINOSITOL-GLYCAN BIOSYNTHESIS CLASS F PROTEIN-RELATED"/>
    <property type="match status" value="1"/>
</dbReference>
<dbReference type="InterPro" id="IPR036291">
    <property type="entry name" value="NAD(P)-bd_dom_sf"/>
</dbReference>
<evidence type="ECO:0000313" key="2">
    <source>
        <dbReference type="EMBL" id="CCG81488.1"/>
    </source>
</evidence>
<reference evidence="2 3" key="1">
    <citation type="journal article" date="2013" name="MBio">
        <title>Genome sequencing of the plant pathogen Taphrina deformans, the causal agent of peach leaf curl.</title>
        <authorList>
            <person name="Cisse O.H."/>
            <person name="Almeida J.M.G.C.F."/>
            <person name="Fonseca A."/>
            <person name="Kumar A.A."/>
            <person name="Salojaervi J."/>
            <person name="Overmyer K."/>
            <person name="Hauser P.M."/>
            <person name="Pagni M."/>
        </authorList>
    </citation>
    <scope>NUCLEOTIDE SEQUENCE [LARGE SCALE GENOMIC DNA]</scope>
    <source>
        <strain evidence="3">PYCC 5710 / ATCC 11124 / CBS 356.35 / IMI 108563 / JCM 9778 / NBRC 8474</strain>
    </source>
</reference>
<dbReference type="eggNOG" id="KOG1208">
    <property type="taxonomic scope" value="Eukaryota"/>
</dbReference>
<protein>
    <submittedName>
        <fullName evidence="2">Oxidoreductase, short-chain dehydrogenase/reductase family</fullName>
    </submittedName>
</protein>
<dbReference type="Proteomes" id="UP000013776">
    <property type="component" value="Unassembled WGS sequence"/>
</dbReference>
<gene>
    <name evidence="2" type="ORF">TAPDE_001322</name>
</gene>
<dbReference type="Gene3D" id="3.40.50.720">
    <property type="entry name" value="NAD(P)-binding Rossmann-like Domain"/>
    <property type="match status" value="1"/>
</dbReference>
<dbReference type="AlphaFoldDB" id="R4XAY6"/>
<dbReference type="PRINTS" id="PR00081">
    <property type="entry name" value="GDHRDH"/>
</dbReference>
<dbReference type="STRING" id="1097556.R4XAY6"/>
<dbReference type="InterPro" id="IPR002347">
    <property type="entry name" value="SDR_fam"/>
</dbReference>
<dbReference type="PANTHER" id="PTHR43157:SF31">
    <property type="entry name" value="PHOSPHATIDYLINOSITOL-GLYCAN BIOSYNTHESIS CLASS F PROTEIN"/>
    <property type="match status" value="1"/>
</dbReference>
<dbReference type="GO" id="GO:0016491">
    <property type="term" value="F:oxidoreductase activity"/>
    <property type="evidence" value="ECO:0007669"/>
    <property type="project" value="UniProtKB-KW"/>
</dbReference>
<accession>R4XAY6</accession>
<name>R4XAY6_TAPDE</name>
<keyword evidence="1" id="KW-0560">Oxidoreductase</keyword>
<keyword evidence="3" id="KW-1185">Reference proteome</keyword>
<dbReference type="EMBL" id="CAHR02000041">
    <property type="protein sequence ID" value="CCG81488.1"/>
    <property type="molecule type" value="Genomic_DNA"/>
</dbReference>
<dbReference type="VEuPathDB" id="FungiDB:TAPDE_001322"/>
<sequence length="320" mass="35563">MSIPWRIYDILRDFYQETVIYKGLKAPIEDLSGQVLLVTGGNAGLGKESVRQLALMKPAKIILAARNMEKGERAKTEIVNATGFKNVVVEHLDLCSLESVNKLSRKILDNEKSLHVLMCNAGLGSLPESARKTGDGFDEMFQGNNLGHHLLVTNLLPLLERSGSSQNPSRVILLSSLASKFVFSFDVNAYSNPQKLSSNAYYGISKLMATLLASGLAEREQDKNVVVHSCHPGTVKTEFGDKYPMVMRKYIFPVLYSMIGRPLDEGAATQVFLASSPNVRESGQYWTNMENRPPNTIAQNPQLCRQFTELCDELISKYKL</sequence>
<evidence type="ECO:0000256" key="1">
    <source>
        <dbReference type="ARBA" id="ARBA00023002"/>
    </source>
</evidence>
<evidence type="ECO:0000313" key="3">
    <source>
        <dbReference type="Proteomes" id="UP000013776"/>
    </source>
</evidence>
<dbReference type="Pfam" id="PF00106">
    <property type="entry name" value="adh_short"/>
    <property type="match status" value="1"/>
</dbReference>
<comment type="caution">
    <text evidence="2">The sequence shown here is derived from an EMBL/GenBank/DDBJ whole genome shotgun (WGS) entry which is preliminary data.</text>
</comment>
<dbReference type="OrthoDB" id="191139at2759"/>